<name>A0ABY5DST9_9ACTN</name>
<dbReference type="InterPro" id="IPR011577">
    <property type="entry name" value="Cyt_b561_bac/Ni-Hgenase"/>
</dbReference>
<keyword evidence="9" id="KW-1185">Reference proteome</keyword>
<evidence type="ECO:0000313" key="9">
    <source>
        <dbReference type="Proteomes" id="UP001056035"/>
    </source>
</evidence>
<reference evidence="8 9" key="1">
    <citation type="submission" date="2022-06" db="EMBL/GenBank/DDBJ databases">
        <title>Paraconexibacter antarcticus.</title>
        <authorList>
            <person name="Kim C.S."/>
        </authorList>
    </citation>
    <scope>NUCLEOTIDE SEQUENCE [LARGE SCALE GENOMIC DNA]</scope>
    <source>
        <strain evidence="8 9">02-257</strain>
    </source>
</reference>
<feature type="transmembrane region" description="Helical" evidence="6">
    <location>
        <begin position="184"/>
        <end position="201"/>
    </location>
</feature>
<evidence type="ECO:0000256" key="6">
    <source>
        <dbReference type="SAM" id="Phobius"/>
    </source>
</evidence>
<feature type="transmembrane region" description="Helical" evidence="6">
    <location>
        <begin position="27"/>
        <end position="44"/>
    </location>
</feature>
<comment type="subcellular location">
    <subcellularLocation>
        <location evidence="1">Cell membrane</location>
        <topology evidence="1">Multi-pass membrane protein</topology>
    </subcellularLocation>
</comment>
<dbReference type="Gene3D" id="1.25.40.10">
    <property type="entry name" value="Tetratricopeptide repeat domain"/>
    <property type="match status" value="1"/>
</dbReference>
<gene>
    <name evidence="8" type="ORF">NBH00_21935</name>
</gene>
<sequence length="351" mass="37236">MLATGLVLYLPSLSSLASRPTAKAVHLAIAVAWLTTLVAIPVLGNRRQLRRTRMEIERFVDDDLRWLMGKRTPQGRFNAGQKVHTILQAAIAGLFTVSGTLLWLGERNTTFRLSGSIALHDLTMYVAVALVVGHLFLALVWPTTRPALRGIVRGAVRKDWATVHHAAWAPGLAPSVALSARREMLGLAVGVIGIAGGWWVVHGVLDSAAVKASAPVAKAPVVPARVSALQLAGQAQALDQAGQLPQALALYQQAVAALPKRADLRAALGFAQARAGDPPLALRTLSAAVKLDPGYPDAHLYLGAVLLHVDGAAGHVGAADKVRGRRELRRFLVLAPDSPNAPSARQLLHGR</sequence>
<evidence type="ECO:0000256" key="2">
    <source>
        <dbReference type="ARBA" id="ARBA00022475"/>
    </source>
</evidence>
<protein>
    <submittedName>
        <fullName evidence="8">Cytochrome b/b6 domain-containing protein</fullName>
    </submittedName>
</protein>
<feature type="transmembrane region" description="Helical" evidence="6">
    <location>
        <begin position="124"/>
        <end position="143"/>
    </location>
</feature>
<dbReference type="Proteomes" id="UP001056035">
    <property type="component" value="Chromosome"/>
</dbReference>
<dbReference type="Pfam" id="PF13432">
    <property type="entry name" value="TPR_16"/>
    <property type="match status" value="1"/>
</dbReference>
<keyword evidence="5 6" id="KW-0472">Membrane</keyword>
<evidence type="ECO:0000256" key="5">
    <source>
        <dbReference type="ARBA" id="ARBA00023136"/>
    </source>
</evidence>
<dbReference type="SMART" id="SM00028">
    <property type="entry name" value="TPR"/>
    <property type="match status" value="2"/>
</dbReference>
<feature type="transmembrane region" description="Helical" evidence="6">
    <location>
        <begin position="86"/>
        <end position="104"/>
    </location>
</feature>
<keyword evidence="3 6" id="KW-0812">Transmembrane</keyword>
<proteinExistence type="predicted"/>
<dbReference type="Pfam" id="PF01292">
    <property type="entry name" value="Ni_hydr_CYTB"/>
    <property type="match status" value="1"/>
</dbReference>
<keyword evidence="4 6" id="KW-1133">Transmembrane helix</keyword>
<dbReference type="Gene3D" id="1.20.950.20">
    <property type="entry name" value="Transmembrane di-heme cytochromes, Chain C"/>
    <property type="match status" value="1"/>
</dbReference>
<evidence type="ECO:0000313" key="8">
    <source>
        <dbReference type="EMBL" id="UTI63989.1"/>
    </source>
</evidence>
<dbReference type="InterPro" id="IPR016174">
    <property type="entry name" value="Di-haem_cyt_TM"/>
</dbReference>
<evidence type="ECO:0000256" key="1">
    <source>
        <dbReference type="ARBA" id="ARBA00004651"/>
    </source>
</evidence>
<organism evidence="8 9">
    <name type="scientific">Paraconexibacter antarcticus</name>
    <dbReference type="NCBI Taxonomy" id="2949664"/>
    <lineage>
        <taxon>Bacteria</taxon>
        <taxon>Bacillati</taxon>
        <taxon>Actinomycetota</taxon>
        <taxon>Thermoleophilia</taxon>
        <taxon>Solirubrobacterales</taxon>
        <taxon>Paraconexibacteraceae</taxon>
        <taxon>Paraconexibacter</taxon>
    </lineage>
</organism>
<evidence type="ECO:0000256" key="3">
    <source>
        <dbReference type="ARBA" id="ARBA00022692"/>
    </source>
</evidence>
<dbReference type="InterPro" id="IPR011990">
    <property type="entry name" value="TPR-like_helical_dom_sf"/>
</dbReference>
<dbReference type="SUPFAM" id="SSF48452">
    <property type="entry name" value="TPR-like"/>
    <property type="match status" value="1"/>
</dbReference>
<accession>A0ABY5DST9</accession>
<evidence type="ECO:0000256" key="4">
    <source>
        <dbReference type="ARBA" id="ARBA00022989"/>
    </source>
</evidence>
<dbReference type="InterPro" id="IPR019734">
    <property type="entry name" value="TPR_rpt"/>
</dbReference>
<dbReference type="EMBL" id="CP098502">
    <property type="protein sequence ID" value="UTI63989.1"/>
    <property type="molecule type" value="Genomic_DNA"/>
</dbReference>
<feature type="domain" description="Cytochrome b561 bacterial/Ni-hydrogenase" evidence="7">
    <location>
        <begin position="2"/>
        <end position="154"/>
    </location>
</feature>
<dbReference type="SUPFAM" id="SSF81342">
    <property type="entry name" value="Transmembrane di-heme cytochromes"/>
    <property type="match status" value="1"/>
</dbReference>
<evidence type="ECO:0000259" key="7">
    <source>
        <dbReference type="Pfam" id="PF01292"/>
    </source>
</evidence>
<keyword evidence="2" id="KW-1003">Cell membrane</keyword>